<dbReference type="InterPro" id="IPR006685">
    <property type="entry name" value="MscS_channel_2nd"/>
</dbReference>
<feature type="domain" description="Mechanosensitive ion channel MscS" evidence="8">
    <location>
        <begin position="379"/>
        <end position="443"/>
    </location>
</feature>
<keyword evidence="3" id="KW-1003">Cell membrane</keyword>
<dbReference type="InterPro" id="IPR023408">
    <property type="entry name" value="MscS_beta-dom_sf"/>
</dbReference>
<accession>A0AAQ3LC75</accession>
<dbReference type="Proteomes" id="UP001304300">
    <property type="component" value="Chromosome"/>
</dbReference>
<evidence type="ECO:0000256" key="2">
    <source>
        <dbReference type="ARBA" id="ARBA00008017"/>
    </source>
</evidence>
<dbReference type="Pfam" id="PF21082">
    <property type="entry name" value="MS_channel_3rd"/>
    <property type="match status" value="1"/>
</dbReference>
<protein>
    <submittedName>
        <fullName evidence="10">Mechanosensitive ion channel family protein</fullName>
    </submittedName>
</protein>
<feature type="transmembrane region" description="Helical" evidence="7">
    <location>
        <begin position="290"/>
        <end position="310"/>
    </location>
</feature>
<evidence type="ECO:0000256" key="4">
    <source>
        <dbReference type="ARBA" id="ARBA00022692"/>
    </source>
</evidence>
<dbReference type="SUPFAM" id="SSF50182">
    <property type="entry name" value="Sm-like ribonucleoproteins"/>
    <property type="match status" value="1"/>
</dbReference>
<evidence type="ECO:0000256" key="5">
    <source>
        <dbReference type="ARBA" id="ARBA00022989"/>
    </source>
</evidence>
<evidence type="ECO:0000256" key="6">
    <source>
        <dbReference type="ARBA" id="ARBA00023136"/>
    </source>
</evidence>
<keyword evidence="6 7" id="KW-0472">Membrane</keyword>
<dbReference type="InterPro" id="IPR010920">
    <property type="entry name" value="LSM_dom_sf"/>
</dbReference>
<evidence type="ECO:0000256" key="7">
    <source>
        <dbReference type="SAM" id="Phobius"/>
    </source>
</evidence>
<feature type="transmembrane region" description="Helical" evidence="7">
    <location>
        <begin position="216"/>
        <end position="237"/>
    </location>
</feature>
<comment type="similarity">
    <text evidence="2">Belongs to the MscS (TC 1.A.23) family.</text>
</comment>
<dbReference type="AlphaFoldDB" id="A0AAQ3LC75"/>
<dbReference type="EMBL" id="CP136920">
    <property type="protein sequence ID" value="WOO42672.1"/>
    <property type="molecule type" value="Genomic_DNA"/>
</dbReference>
<evidence type="ECO:0000259" key="9">
    <source>
        <dbReference type="Pfam" id="PF21082"/>
    </source>
</evidence>
<dbReference type="Gene3D" id="2.30.30.60">
    <property type="match status" value="1"/>
</dbReference>
<dbReference type="InterPro" id="IPR049278">
    <property type="entry name" value="MS_channel_C"/>
</dbReference>
<dbReference type="SUPFAM" id="SSF82861">
    <property type="entry name" value="Mechanosensitive channel protein MscS (YggB), transmembrane region"/>
    <property type="match status" value="1"/>
</dbReference>
<comment type="subcellular location">
    <subcellularLocation>
        <location evidence="1">Cell membrane</location>
        <topology evidence="1">Multi-pass membrane protein</topology>
    </subcellularLocation>
</comment>
<evidence type="ECO:0000259" key="8">
    <source>
        <dbReference type="Pfam" id="PF00924"/>
    </source>
</evidence>
<dbReference type="SUPFAM" id="SSF82689">
    <property type="entry name" value="Mechanosensitive channel protein MscS (YggB), C-terminal domain"/>
    <property type="match status" value="1"/>
</dbReference>
<dbReference type="InterPro" id="IPR011066">
    <property type="entry name" value="MscS_channel_C_sf"/>
</dbReference>
<keyword evidence="11" id="KW-1185">Reference proteome</keyword>
<keyword evidence="4 7" id="KW-0812">Transmembrane</keyword>
<dbReference type="Gene3D" id="1.10.287.1260">
    <property type="match status" value="1"/>
</dbReference>
<dbReference type="InterPro" id="IPR045275">
    <property type="entry name" value="MscS_archaea/bacteria_type"/>
</dbReference>
<evidence type="ECO:0000313" key="11">
    <source>
        <dbReference type="Proteomes" id="UP001304300"/>
    </source>
</evidence>
<dbReference type="InterPro" id="IPR011014">
    <property type="entry name" value="MscS_channel_TM-2"/>
</dbReference>
<dbReference type="GO" id="GO:0008381">
    <property type="term" value="F:mechanosensitive monoatomic ion channel activity"/>
    <property type="evidence" value="ECO:0007669"/>
    <property type="project" value="InterPro"/>
</dbReference>
<evidence type="ECO:0000256" key="1">
    <source>
        <dbReference type="ARBA" id="ARBA00004651"/>
    </source>
</evidence>
<dbReference type="RefSeq" id="WP_317835197.1">
    <property type="nucleotide sequence ID" value="NZ_CP136920.1"/>
</dbReference>
<dbReference type="Pfam" id="PF00924">
    <property type="entry name" value="MS_channel_2nd"/>
    <property type="match status" value="1"/>
</dbReference>
<proteinExistence type="inferred from homology"/>
<reference evidence="10 11" key="1">
    <citation type="submission" date="2023-10" db="EMBL/GenBank/DDBJ databases">
        <title>Rubellicoccus peritrichatus gen. nov., sp. nov., isolated from an algae of coral reef tank.</title>
        <authorList>
            <person name="Luo J."/>
        </authorList>
    </citation>
    <scope>NUCLEOTIDE SEQUENCE [LARGE SCALE GENOMIC DNA]</scope>
    <source>
        <strain evidence="10 11">CR14</strain>
    </source>
</reference>
<feature type="domain" description="Mechanosensitive ion channel MscS C-terminal" evidence="9">
    <location>
        <begin position="453"/>
        <end position="543"/>
    </location>
</feature>
<feature type="transmembrane region" description="Helical" evidence="7">
    <location>
        <begin position="257"/>
        <end position="284"/>
    </location>
</feature>
<organism evidence="10 11">
    <name type="scientific">Rubellicoccus peritrichatus</name>
    <dbReference type="NCBI Taxonomy" id="3080537"/>
    <lineage>
        <taxon>Bacteria</taxon>
        <taxon>Pseudomonadati</taxon>
        <taxon>Verrucomicrobiota</taxon>
        <taxon>Opitutia</taxon>
        <taxon>Puniceicoccales</taxon>
        <taxon>Cerasicoccaceae</taxon>
        <taxon>Rubellicoccus</taxon>
    </lineage>
</organism>
<dbReference type="GO" id="GO:0005886">
    <property type="term" value="C:plasma membrane"/>
    <property type="evidence" value="ECO:0007669"/>
    <property type="project" value="UniProtKB-SubCell"/>
</dbReference>
<dbReference type="PANTHER" id="PTHR30221">
    <property type="entry name" value="SMALL-CONDUCTANCE MECHANOSENSITIVE CHANNEL"/>
    <property type="match status" value="1"/>
</dbReference>
<dbReference type="Gene3D" id="3.30.70.100">
    <property type="match status" value="1"/>
</dbReference>
<gene>
    <name evidence="10" type="ORF">RZN69_06175</name>
</gene>
<name>A0AAQ3LC75_9BACT</name>
<evidence type="ECO:0000256" key="3">
    <source>
        <dbReference type="ARBA" id="ARBA00022475"/>
    </source>
</evidence>
<dbReference type="PANTHER" id="PTHR30221:SF1">
    <property type="entry name" value="SMALL-CONDUCTANCE MECHANOSENSITIVE CHANNEL"/>
    <property type="match status" value="1"/>
</dbReference>
<evidence type="ECO:0000313" key="10">
    <source>
        <dbReference type="EMBL" id="WOO42672.1"/>
    </source>
</evidence>
<sequence length="581" mass="65510">MSEALVKNTYENDLPEAPATGRALHQVFYLPRLSSPIEVWKSFIRYMDEYGKIIKAEGYTWENREKLKRMEEGMQHFFDMREVPPSVRLTSAIEASIYLRESIAKFSHFEFGMLPNRDQAFAEMRDGYPGVWSLDDSLVSIVYIDGGEFRGNFQFSPQSLAMAKGIYEATRDLSYMDPSVDGLYESYFLTPGPLIPDSWIHALPSWMNSQLFDLSVWQWACVVFGFIAYGVIVFYLAKILYGISREWSPFAKGIVRLIVPLASILMIISLSDFLAFQIFVSGYVLRVIRFVEWLCILASTLSAVFIIGSIISDLIIRSKQIAVHGIDSNLIRFGVKVGSLLVATAIAIEGATMLGFSFATVVAGAGVTGLALALAAQESLRNVFGSVMLLLDKPFTVGQRIIVRGHDGVVEEVGLRSTKMRLLTGHLTSIPNEDMAKADIENIGERQSIRNLFRVSIPYDTPPDKINQALEIVRNLLAVDENDPESVKRNTCVNHPDFPPRVYFEEFSASSLSLLVIFWYHPPEYWEYRSYCEWLNLEIVKQYDAADIQFALPAQTTYLAGDTTRPVSAGVYELEVQPERD</sequence>
<keyword evidence="5 7" id="KW-1133">Transmembrane helix</keyword>
<dbReference type="KEGG" id="puo:RZN69_06175"/>
<feature type="transmembrane region" description="Helical" evidence="7">
    <location>
        <begin position="354"/>
        <end position="376"/>
    </location>
</feature>